<reference evidence="2" key="1">
    <citation type="submission" date="2021-02" db="EMBL/GenBank/DDBJ databases">
        <authorList>
            <person name="Nowell W R."/>
        </authorList>
    </citation>
    <scope>NUCLEOTIDE SEQUENCE</scope>
</reference>
<accession>A0A817QGR1</accession>
<comment type="caution">
    <text evidence="2">The sequence shown here is derived from an EMBL/GenBank/DDBJ whole genome shotgun (WGS) entry which is preliminary data.</text>
</comment>
<dbReference type="EMBL" id="CAJNYD010000062">
    <property type="protein sequence ID" value="CAF3202703.1"/>
    <property type="molecule type" value="Genomic_DNA"/>
</dbReference>
<sequence>MCQYDIGFEQPNSSTGIRNRLTMNNRPSTDHLANSSSLLHSYSTNGIIDAYRNSTVFTRPNTNDPLDNLPSKQIQSLFDGNADRQISTNDSLSDDQLQQSDGNSQVINSSNDDRQSVSSVGKPRKQIIATKFFKPFQNIRFRKKIGTS</sequence>
<proteinExistence type="predicted"/>
<evidence type="ECO:0000313" key="3">
    <source>
        <dbReference type="Proteomes" id="UP000663833"/>
    </source>
</evidence>
<feature type="compositionally biased region" description="Low complexity" evidence="1">
    <location>
        <begin position="89"/>
        <end position="105"/>
    </location>
</feature>
<gene>
    <name evidence="2" type="ORF">LUA448_LOCUS2317</name>
</gene>
<evidence type="ECO:0000256" key="1">
    <source>
        <dbReference type="SAM" id="MobiDB-lite"/>
    </source>
</evidence>
<dbReference type="Proteomes" id="UP000663833">
    <property type="component" value="Unassembled WGS sequence"/>
</dbReference>
<name>A0A817QGR1_9BILA</name>
<feature type="region of interest" description="Disordered" evidence="1">
    <location>
        <begin position="84"/>
        <end position="122"/>
    </location>
</feature>
<protein>
    <submittedName>
        <fullName evidence="2">Uncharacterized protein</fullName>
    </submittedName>
</protein>
<evidence type="ECO:0000313" key="2">
    <source>
        <dbReference type="EMBL" id="CAF3202703.1"/>
    </source>
</evidence>
<organism evidence="2 3">
    <name type="scientific">Rotaria socialis</name>
    <dbReference type="NCBI Taxonomy" id="392032"/>
    <lineage>
        <taxon>Eukaryota</taxon>
        <taxon>Metazoa</taxon>
        <taxon>Spiralia</taxon>
        <taxon>Gnathifera</taxon>
        <taxon>Rotifera</taxon>
        <taxon>Eurotatoria</taxon>
        <taxon>Bdelloidea</taxon>
        <taxon>Philodinida</taxon>
        <taxon>Philodinidae</taxon>
        <taxon>Rotaria</taxon>
    </lineage>
</organism>
<dbReference type="AlphaFoldDB" id="A0A817QGR1"/>